<evidence type="ECO:0000313" key="3">
    <source>
        <dbReference type="Proteomes" id="UP000018745"/>
    </source>
</evidence>
<keyword evidence="3" id="KW-1185">Reference proteome</keyword>
<proteinExistence type="predicted"/>
<protein>
    <submittedName>
        <fullName evidence="2">Uncharacterized protein</fullName>
    </submittedName>
</protein>
<feature type="region of interest" description="Disordered" evidence="1">
    <location>
        <begin position="33"/>
        <end position="60"/>
    </location>
</feature>
<sequence>MAVLPKVVATVTTLGGSVGAPLLFWKTDSSVSSTLQQDNPQTHEENSSRGEKVEAKGQEPITEAETKLEEVQKPTEDSVQPNIIGKGGNCKVIDTSEEKSNILWNHSYKRQDDYLTIVCKNTNQSDEEESKIPSDWLGLLPKSVITNSWNLRSGNTFDITTKTTLLDSGNLSIIFSGNKFEHSSLVGECSQRSEVISGKEVTVVKMKENIPEIFLLFEDELISNN</sequence>
<dbReference type="EMBL" id="CP006935">
    <property type="protein sequence ID" value="AHC40214.1"/>
    <property type="molecule type" value="Genomic_DNA"/>
</dbReference>
<accession>A0ABM5P1A0</accession>
<dbReference type="RefSeq" id="WP_024071095.1">
    <property type="nucleotide sequence ID" value="NC_023062.1"/>
</dbReference>
<reference evidence="2 3" key="1">
    <citation type="journal article" date="2014" name="Genome Announc.">
        <title>Complete Genome Sequence of Mycoplasma ovis Strain Michigan, a Hemoplasma of Sheep with Two Distinct 16S rRNA Genes.</title>
        <authorList>
            <person name="Deshuillers P.L."/>
            <person name="Santos A.P."/>
            <person name="do Nascimento N.C."/>
            <person name="Hampel J.A."/>
            <person name="Bergin I.L."/>
            <person name="Dyson M.C."/>
            <person name="Messick J.B."/>
        </authorList>
    </citation>
    <scope>NUCLEOTIDE SEQUENCE [LARGE SCALE GENOMIC DNA]</scope>
    <source>
        <strain evidence="2 3">Michigan</strain>
    </source>
</reference>
<feature type="compositionally biased region" description="Basic and acidic residues" evidence="1">
    <location>
        <begin position="41"/>
        <end position="57"/>
    </location>
</feature>
<organism evidence="2 3">
    <name type="scientific">Mycoplasma ovis str. Michigan</name>
    <dbReference type="NCBI Taxonomy" id="1415773"/>
    <lineage>
        <taxon>Bacteria</taxon>
        <taxon>Bacillati</taxon>
        <taxon>Mycoplasmatota</taxon>
        <taxon>Mollicutes</taxon>
        <taxon>Mycoplasmataceae</taxon>
        <taxon>Mycoplasma</taxon>
    </lineage>
</organism>
<evidence type="ECO:0000313" key="2">
    <source>
        <dbReference type="EMBL" id="AHC40214.1"/>
    </source>
</evidence>
<gene>
    <name evidence="2" type="ORF">OVS_01545</name>
</gene>
<evidence type="ECO:0000256" key="1">
    <source>
        <dbReference type="SAM" id="MobiDB-lite"/>
    </source>
</evidence>
<name>A0ABM5P1A0_9MOLU</name>
<dbReference type="Proteomes" id="UP000018745">
    <property type="component" value="Chromosome"/>
</dbReference>